<evidence type="ECO:0007829" key="6">
    <source>
        <dbReference type="PeptideAtlas" id="Q22387"/>
    </source>
</evidence>
<dbReference type="WormBase" id="T11B7.1">
    <property type="protein sequence ID" value="CE23976"/>
    <property type="gene ID" value="WBGene00011706"/>
</dbReference>
<dbReference type="PIR" id="T24829">
    <property type="entry name" value="T24829"/>
</dbReference>
<evidence type="ECO:0000313" key="3">
    <source>
        <dbReference type="EMBL" id="CAA90987.2"/>
    </source>
</evidence>
<reference evidence="3 4" key="1">
    <citation type="journal article" date="1998" name="Science">
        <title>Genome sequence of the nematode C. elegans: a platform for investigating biology.</title>
        <authorList>
            <consortium name="The C. elegans sequencing consortium"/>
            <person name="Sulson J.E."/>
            <person name="Waterston R."/>
        </authorList>
    </citation>
    <scope>NUCLEOTIDE SEQUENCE [LARGE SCALE GENOMIC DNA]</scope>
    <source>
        <strain evidence="3 4">Bristol N2</strain>
    </source>
</reference>
<proteinExistence type="evidence at protein level"/>
<dbReference type="EMBL" id="BX284604">
    <property type="protein sequence ID" value="CAA90987.2"/>
    <property type="molecule type" value="Genomic_DNA"/>
</dbReference>
<evidence type="ECO:0000256" key="1">
    <source>
        <dbReference type="SAM" id="Coils"/>
    </source>
</evidence>
<dbReference type="KEGG" id="cel:CELE_T11B7.1"/>
<dbReference type="CTD" id="177698"/>
<dbReference type="RefSeq" id="NP_501530.1">
    <property type="nucleotide sequence ID" value="NM_069129.3"/>
</dbReference>
<evidence type="ECO:0000256" key="2">
    <source>
        <dbReference type="SAM" id="MobiDB-lite"/>
    </source>
</evidence>
<dbReference type="AGR" id="WB:WBGene00011706"/>
<dbReference type="Proteomes" id="UP000001940">
    <property type="component" value="Chromosome IV"/>
</dbReference>
<evidence type="ECO:0000313" key="4">
    <source>
        <dbReference type="Proteomes" id="UP000001940"/>
    </source>
</evidence>
<keyword evidence="6" id="KW-1267">Proteomics identification</keyword>
<feature type="compositionally biased region" description="Acidic residues" evidence="2">
    <location>
        <begin position="435"/>
        <end position="445"/>
    </location>
</feature>
<dbReference type="DIP" id="DIP-25021N"/>
<dbReference type="Bgee" id="WBGene00011706">
    <property type="expression patterns" value="Expressed in embryo and 3 other cell types or tissues"/>
</dbReference>
<feature type="region of interest" description="Disordered" evidence="2">
    <location>
        <begin position="1"/>
        <end position="23"/>
    </location>
</feature>
<dbReference type="PeptideAtlas" id="Q22387"/>
<feature type="coiled-coil region" evidence="1">
    <location>
        <begin position="61"/>
        <end position="189"/>
    </location>
</feature>
<feature type="compositionally biased region" description="Polar residues" evidence="2">
    <location>
        <begin position="10"/>
        <end position="21"/>
    </location>
</feature>
<protein>
    <submittedName>
        <fullName evidence="3">Centrosomal protein of 162 kDa</fullName>
    </submittedName>
</protein>
<organism evidence="3 4">
    <name type="scientific">Caenorhabditis elegans</name>
    <dbReference type="NCBI Taxonomy" id="6239"/>
    <lineage>
        <taxon>Eukaryota</taxon>
        <taxon>Metazoa</taxon>
        <taxon>Ecdysozoa</taxon>
        <taxon>Nematoda</taxon>
        <taxon>Chromadorea</taxon>
        <taxon>Rhabditida</taxon>
        <taxon>Rhabditina</taxon>
        <taxon>Rhabditomorpha</taxon>
        <taxon>Rhabditoidea</taxon>
        <taxon>Rhabditidae</taxon>
        <taxon>Peloderinae</taxon>
        <taxon>Caenorhabditis</taxon>
    </lineage>
</organism>
<comment type="interaction">
    <interactant intactId="EBI-320525">
        <id>Q22387</id>
    </interactant>
    <interactant intactId="EBI-326087">
        <id>Q21924</id>
        <label>gkow-1</label>
    </interactant>
    <organismsDiffer>false</organismsDiffer>
    <experiments>3</experiments>
</comment>
<dbReference type="HOGENOM" id="CLU_615744_0_0_1"/>
<comment type="interaction">
    <interactant intactId="EBI-320525">
        <id>Q22387</id>
    </interactant>
    <interactant intactId="EBI-1812329">
        <id>Q17353-3</id>
        <label>par-3</label>
    </interactant>
    <organismsDiffer>false</organismsDiffer>
    <experiments>3</experiments>
</comment>
<accession>Q22387</accession>
<dbReference type="PaxDb" id="6239-T11B7.1"/>
<evidence type="ECO:0000313" key="5">
    <source>
        <dbReference type="WormBase" id="T11B7.1"/>
    </source>
</evidence>
<keyword evidence="4" id="KW-1185">Reference proteome</keyword>
<dbReference type="SMR" id="Q22387"/>
<dbReference type="UCSC" id="T11B7.1">
    <property type="organism name" value="c. elegans"/>
</dbReference>
<dbReference type="PhylomeDB" id="Q22387"/>
<dbReference type="STRING" id="6239.T11B7.1.1"/>
<sequence>MSGIKPSVSKGESQAPQTRQLEASKPTVQGIIDILHDTISYVQVEKQSKTINFSIPHLQMIKEQLESIQLKDKNYKDLEKKFNEKQDEHLETIQKLDSTLSRQKLKYDDMRQALSVKIYTLENECSNLQDNYADLQNDFEVQIEKFKKLQNLKSIQNHENSKNVNPLTLDELTEQLKQFKEELSIDQKLKNIQLTCEGLQSAVGNFEMNSKKAKEIEILKMDIKKTQELYESRLLRAAQENKKLLRKNDTLKNYLDNQTAKIGELTAGNKTENRSPTPTLQGLIEILQKFSDDQKLEPECKMLQLHKEECRLILESLEVHDKKDQEIQWFQRQINDQKKRIANLGWSYENALEDKDALELKLEHQYEQMMELKKNFIPKNEISEDLAKTVRNFGKRLRNSRGNLKNAFKELEALKEVQEEEGSSDESSESSASDDLPDGDSSSEE</sequence>
<dbReference type="PIR" id="G88765">
    <property type="entry name" value="G88765"/>
</dbReference>
<dbReference type="AlphaFoldDB" id="Q22387"/>
<dbReference type="GeneID" id="177698"/>
<feature type="region of interest" description="Disordered" evidence="2">
    <location>
        <begin position="415"/>
        <end position="445"/>
    </location>
</feature>
<dbReference type="IntAct" id="Q22387">
    <property type="interactions" value="61"/>
</dbReference>
<keyword evidence="1" id="KW-0175">Coiled coil</keyword>
<comment type="interaction">
    <interactant intactId="EBI-320525">
        <id>Q22387</id>
    </interactant>
    <interactant intactId="EBI-325337">
        <id>G5EC32</id>
        <label>sorb-1</label>
    </interactant>
    <organismsDiffer>false</organismsDiffer>
    <experiments>3</experiments>
</comment>
<dbReference type="InParanoid" id="Q22387"/>
<feature type="compositionally biased region" description="Acidic residues" evidence="2">
    <location>
        <begin position="418"/>
        <end position="428"/>
    </location>
</feature>
<name>Q22387_CAEEL</name>
<gene>
    <name evidence="3" type="ORF">CELE_T11B7.1</name>
    <name evidence="3 5" type="ORF">T11B7.1</name>
</gene>